<feature type="coiled-coil region" evidence="10">
    <location>
        <begin position="1710"/>
        <end position="1737"/>
    </location>
</feature>
<dbReference type="SUPFAM" id="SSF50978">
    <property type="entry name" value="WD40 repeat-like"/>
    <property type="match status" value="1"/>
</dbReference>
<keyword evidence="13" id="KW-1185">Reference proteome</keyword>
<feature type="region of interest" description="Disordered" evidence="11">
    <location>
        <begin position="321"/>
        <end position="341"/>
    </location>
</feature>
<protein>
    <recommendedName>
        <fullName evidence="9">Cilia- and flagella-associated protein 43</fullName>
    </recommendedName>
</protein>
<organism evidence="12 13">
    <name type="scientific">Stylonychia lemnae</name>
    <name type="common">Ciliate</name>
    <dbReference type="NCBI Taxonomy" id="5949"/>
    <lineage>
        <taxon>Eukaryota</taxon>
        <taxon>Sar</taxon>
        <taxon>Alveolata</taxon>
        <taxon>Ciliophora</taxon>
        <taxon>Intramacronucleata</taxon>
        <taxon>Spirotrichea</taxon>
        <taxon>Stichotrichia</taxon>
        <taxon>Sporadotrichida</taxon>
        <taxon>Oxytrichidae</taxon>
        <taxon>Stylonychinae</taxon>
        <taxon>Stylonychia</taxon>
    </lineage>
</organism>
<feature type="compositionally biased region" description="Basic residues" evidence="11">
    <location>
        <begin position="1006"/>
        <end position="1016"/>
    </location>
</feature>
<evidence type="ECO:0000256" key="9">
    <source>
        <dbReference type="ARBA" id="ARBA00023662"/>
    </source>
</evidence>
<evidence type="ECO:0000256" key="1">
    <source>
        <dbReference type="ARBA" id="ARBA00004430"/>
    </source>
</evidence>
<evidence type="ECO:0000256" key="4">
    <source>
        <dbReference type="ARBA" id="ARBA00022737"/>
    </source>
</evidence>
<accession>A0A077ZQD3</accession>
<keyword evidence="6" id="KW-0206">Cytoskeleton</keyword>
<comment type="similarity">
    <text evidence="8">Belongs to the CFAP43 family.</text>
</comment>
<keyword evidence="2" id="KW-0963">Cytoplasm</keyword>
<gene>
    <name evidence="12" type="primary">Contig7960.g8502</name>
    <name evidence="12" type="ORF">STYLEM_557</name>
</gene>
<feature type="compositionally biased region" description="Basic and acidic residues" evidence="11">
    <location>
        <begin position="1017"/>
        <end position="1032"/>
    </location>
</feature>
<dbReference type="EMBL" id="CCKQ01000531">
    <property type="protein sequence ID" value="CDW71610.1"/>
    <property type="molecule type" value="Genomic_DNA"/>
</dbReference>
<feature type="compositionally biased region" description="Basic and acidic residues" evidence="11">
    <location>
        <begin position="975"/>
        <end position="986"/>
    </location>
</feature>
<evidence type="ECO:0000256" key="8">
    <source>
        <dbReference type="ARBA" id="ARBA00023605"/>
    </source>
</evidence>
<keyword evidence="5 10" id="KW-0175">Coiled coil</keyword>
<evidence type="ECO:0000256" key="3">
    <source>
        <dbReference type="ARBA" id="ARBA00022574"/>
    </source>
</evidence>
<dbReference type="OrthoDB" id="64353at2759"/>
<dbReference type="GO" id="GO:0005930">
    <property type="term" value="C:axoneme"/>
    <property type="evidence" value="ECO:0007669"/>
    <property type="project" value="UniProtKB-SubCell"/>
</dbReference>
<feature type="coiled-coil region" evidence="10">
    <location>
        <begin position="792"/>
        <end position="819"/>
    </location>
</feature>
<comment type="subcellular location">
    <subcellularLocation>
        <location evidence="1">Cytoplasm</location>
        <location evidence="1">Cytoskeleton</location>
        <location evidence="1">Cilium axoneme</location>
    </subcellularLocation>
</comment>
<keyword evidence="7" id="KW-0966">Cell projection</keyword>
<evidence type="ECO:0000256" key="10">
    <source>
        <dbReference type="SAM" id="Coils"/>
    </source>
</evidence>
<feature type="compositionally biased region" description="Low complexity" evidence="11">
    <location>
        <begin position="321"/>
        <end position="333"/>
    </location>
</feature>
<feature type="region of interest" description="Disordered" evidence="11">
    <location>
        <begin position="975"/>
        <end position="1032"/>
    </location>
</feature>
<dbReference type="Proteomes" id="UP000039865">
    <property type="component" value="Unassembled WGS sequence"/>
</dbReference>
<dbReference type="OMA" id="FNCQAIT"/>
<keyword evidence="3" id="KW-0853">WD repeat</keyword>
<dbReference type="InterPro" id="IPR015943">
    <property type="entry name" value="WD40/YVTN_repeat-like_dom_sf"/>
</dbReference>
<evidence type="ECO:0000313" key="13">
    <source>
        <dbReference type="Proteomes" id="UP000039865"/>
    </source>
</evidence>
<dbReference type="PANTHER" id="PTHR14885:SF1">
    <property type="entry name" value="CILIA- AND FLAGELLA-ASSOCIATED PROTEIN 43"/>
    <property type="match status" value="1"/>
</dbReference>
<sequence>MQAQYFISLCNCSHSSFAYGGHDFSIIQEESLSYVAGNAVLIWNSGTGKKDYIWSKRSGYCVSTSNYNRNLIAAAEYGLNPEVHIYKYPGKDLIHKFKADTTIRLIDMAFSRDGRYLIMIGGVPDFKISIYDLDNNKRLNLSGISSGTTQTECKIPCKPADYKKVKFNPQNSKEFAILSTQTVYFFKVHQGYEITEQHDQKFLGESERLSYIEYKNENPELQFSSFIWDQYKRVHICCDLPMLLQVDSQTGNQENSLALNARALTCLLTQRHMIISTEDCMISWYRIALPEIVIGNDANSDQKLTVSEDIDQEYKFESNSANIQAQNQQSQSALESGNGMTNASIQPEPVAFMHYTRSFKKLIMGTQQGLIGILSVEAEAINEDEEDEENQNEKETKVIVTPFVELGRFHTQKVNGIKELGETTQLVTISDDNSLAIWEATQFTQISRISTFSKPVALDVSKDGKAAFVGSEKGIFRVYDVSNRALPRLIKIYKFFDQNIPINSIKSSPCGKYVIVSSQENDSIFVLSQLAEHEFDVYGHYHMEGYITNTCFTVQDGQTKILALLSNALLVGLTLPEKFSDRNKMDPISEAVAKPVYRRVDKGMHYVMSNIYNGDIFVTGEDRYLKKYEYPTEPFNKIDFKKAPNAPLDELKSHDIGTTSCDFSNEVKFMVTGGKDGNIIVRNMNHVAQNNNEIQGSEIKGHAVFAQGITALTFSKVRSTLYTAGGDGAFFAWTLGGKPNPNQPVQNQKGDLEPIDKIDQIDDLREFEIRPYKDILQDLFHKQQASKKERFREEIMSELEVIKQKLNELLDENERVTDIEKLERDEFVIDVEKRDKVNDEGEKVCEDIRKEAEKTVLSYELLKERVQQTTWDKMDGQNKGIKSIKGDMLVFNYGIRKRNPEEIRRLTQIINFRRNELREKLQRIEAKLQEVLDESDFAKVKEGYVMNRLAGKPLYEDDQSIQEAAATFAAKDAEKKSKKAQEEKKLQQAGQQQQQTGKRVPTIKITKGKLGQKTKKKDPEEELRNAQKDKMQQREIRGMEEIYWSVKYTLSALEEIKKKLDHPNIWDIVYDAFELYTDPRKRMQIELLREVIFELKRDYNKEFESLEKFKEDSLFTIKEKNEMIKELLNNLKQEEEIFEPLSHILENPDSIFEVKEDDIQVEKFLTKEERAKLDEERRKQEERERALQGDNVGQRGLKSMMGGTELNLKKDQNMIQTELVREDWMNKPYDDMNEEEKLKLKEFELKEKEFKEKQRKAWEQDLKKIKGEIIEIQLRFEERILLLFKKKLFFDVRIMEQELYIIRLTIMLHDAKETAVDQSKYLDERDKLERDLKDKEEMISTFYNFQQDLENQQKNNSTIPEQEKELKRMFPDVNIKQILNFVRQGRSKKPGAVQGEPSAKEQELMSKVVELDPFATIDKEKIKQQLKEEEEKETYVFEKDSVAGLGEEDFDKLVQERYNRIEMEKDRQKMANQIQQLKDHVGFLEHLRNDNNENYQHSFAAHKKASDRVEKLKYNFEIVVYLKQGQVEVPQLPVATDYKDAILIKREVIEDENKEIVKRGDAKVKMMNSISEFKTGLKRVRYQKKKLDMEILDFEERAKDVQLYRVTKQTQEIIQGKHQKKDEEDKKRLENQIRQLDENAQKRIKTINETKKKLKKEISDKLKENEQLETKARQLQQNVDQRKQIMGLKSKTSTDGVADPTKKIKEIAHKRKLMDIVKQQTEEIEYLRDELDRLRARTFPSFAHLHNKPDFPDEA</sequence>
<evidence type="ECO:0000256" key="2">
    <source>
        <dbReference type="ARBA" id="ARBA00022490"/>
    </source>
</evidence>
<evidence type="ECO:0000256" key="5">
    <source>
        <dbReference type="ARBA" id="ARBA00023054"/>
    </source>
</evidence>
<dbReference type="Gene3D" id="2.130.10.10">
    <property type="entry name" value="YVTN repeat-like/Quinoprotein amine dehydrogenase"/>
    <property type="match status" value="3"/>
</dbReference>
<name>A0A077ZQD3_STYLE</name>
<dbReference type="InParanoid" id="A0A077ZQD3"/>
<reference evidence="12 13" key="1">
    <citation type="submission" date="2014-06" db="EMBL/GenBank/DDBJ databases">
        <authorList>
            <person name="Swart Estienne"/>
        </authorList>
    </citation>
    <scope>NUCLEOTIDE SEQUENCE [LARGE SCALE GENOMIC DNA]</scope>
    <source>
        <strain evidence="12 13">130c</strain>
    </source>
</reference>
<dbReference type="InterPro" id="IPR001680">
    <property type="entry name" value="WD40_rpt"/>
</dbReference>
<dbReference type="Pfam" id="PF25828">
    <property type="entry name" value="CC_Cfap43"/>
    <property type="match status" value="2"/>
</dbReference>
<evidence type="ECO:0000313" key="12">
    <source>
        <dbReference type="EMBL" id="CDW71610.1"/>
    </source>
</evidence>
<evidence type="ECO:0000256" key="6">
    <source>
        <dbReference type="ARBA" id="ARBA00023212"/>
    </source>
</evidence>
<dbReference type="PANTHER" id="PTHR14885">
    <property type="entry name" value="CILIA- AND FLAGELLA-ASSOCIATED PROTEIN 43-RELATED"/>
    <property type="match status" value="1"/>
</dbReference>
<dbReference type="InterPro" id="IPR036322">
    <property type="entry name" value="WD40_repeat_dom_sf"/>
</dbReference>
<feature type="coiled-coil region" evidence="10">
    <location>
        <begin position="1619"/>
        <end position="1685"/>
    </location>
</feature>
<feature type="coiled-coil region" evidence="10">
    <location>
        <begin position="914"/>
        <end position="941"/>
    </location>
</feature>
<feature type="coiled-coil region" evidence="10">
    <location>
        <begin position="1233"/>
        <end position="1275"/>
    </location>
</feature>
<keyword evidence="4" id="KW-0677">Repeat</keyword>
<evidence type="ECO:0000256" key="7">
    <source>
        <dbReference type="ARBA" id="ARBA00023273"/>
    </source>
</evidence>
<dbReference type="GO" id="GO:0060271">
    <property type="term" value="P:cilium assembly"/>
    <property type="evidence" value="ECO:0007669"/>
    <property type="project" value="TreeGrafter"/>
</dbReference>
<dbReference type="Pfam" id="PF00400">
    <property type="entry name" value="WD40"/>
    <property type="match status" value="1"/>
</dbReference>
<evidence type="ECO:0000256" key="11">
    <source>
        <dbReference type="SAM" id="MobiDB-lite"/>
    </source>
</evidence>
<dbReference type="SMART" id="SM00320">
    <property type="entry name" value="WD40"/>
    <property type="match status" value="6"/>
</dbReference>
<proteinExistence type="inferred from homology"/>